<dbReference type="PANTHER" id="PTHR22911">
    <property type="entry name" value="ACYL-MALONYL CONDENSING ENZYME-RELATED"/>
    <property type="match status" value="1"/>
</dbReference>
<dbReference type="InterPro" id="IPR037185">
    <property type="entry name" value="EmrE-like"/>
</dbReference>
<dbReference type="RefSeq" id="WP_093396597.1">
    <property type="nucleotide sequence ID" value="NZ_LT629736.1"/>
</dbReference>
<name>A0A1H1YAP7_9GAMM</name>
<accession>A0A1H1YAP7</accession>
<feature type="transmembrane region" description="Helical" evidence="1">
    <location>
        <begin position="236"/>
        <end position="254"/>
    </location>
</feature>
<sequence>MLRPELVLIFATLLWGTSWIPLRAFAEAGISGMPMVFASYGLIALVAVPLLWRQRRAWRGQAWGLLAIVIFGGWANTALISSLSLGHDIVRLMLLFYLAPVWAVLGGWLMLREQLTALRLGALALAMVGIALTLGIGLDTLKPLEGVDWLALSAGFAFAMNNLATRAANRIPLFSKTFAAFIGSVAFAGVACLLLDQGLPTLRPVTWALVALFAAGWLLATLAAQYGVTHLEASRAAVIIVFELIAAVLSAAWLGDVPLGPRECVGAALVCVAAVLAAWPDQPQPALPRSAT</sequence>
<organism evidence="3 4">
    <name type="scientific">Halopseudomonas xinjiangensis</name>
    <dbReference type="NCBI Taxonomy" id="487184"/>
    <lineage>
        <taxon>Bacteria</taxon>
        <taxon>Pseudomonadati</taxon>
        <taxon>Pseudomonadota</taxon>
        <taxon>Gammaproteobacteria</taxon>
        <taxon>Pseudomonadales</taxon>
        <taxon>Pseudomonadaceae</taxon>
        <taxon>Halopseudomonas</taxon>
    </lineage>
</organism>
<feature type="transmembrane region" description="Helical" evidence="1">
    <location>
        <begin position="64"/>
        <end position="83"/>
    </location>
</feature>
<evidence type="ECO:0000256" key="1">
    <source>
        <dbReference type="SAM" id="Phobius"/>
    </source>
</evidence>
<evidence type="ECO:0000313" key="3">
    <source>
        <dbReference type="EMBL" id="SDT18465.1"/>
    </source>
</evidence>
<dbReference type="Pfam" id="PF00892">
    <property type="entry name" value="EamA"/>
    <property type="match status" value="1"/>
</dbReference>
<dbReference type="STRING" id="487184.SAMN05216421_3098"/>
<keyword evidence="1" id="KW-1133">Transmembrane helix</keyword>
<feature type="transmembrane region" description="Helical" evidence="1">
    <location>
        <begin position="177"/>
        <end position="199"/>
    </location>
</feature>
<proteinExistence type="predicted"/>
<keyword evidence="1" id="KW-0472">Membrane</keyword>
<reference evidence="4" key="1">
    <citation type="submission" date="2016-10" db="EMBL/GenBank/DDBJ databases">
        <authorList>
            <person name="Varghese N."/>
            <person name="Submissions S."/>
        </authorList>
    </citation>
    <scope>NUCLEOTIDE SEQUENCE [LARGE SCALE GENOMIC DNA]</scope>
    <source>
        <strain evidence="4">NRRL B-51270</strain>
    </source>
</reference>
<dbReference type="GO" id="GO:0016020">
    <property type="term" value="C:membrane"/>
    <property type="evidence" value="ECO:0007669"/>
    <property type="project" value="InterPro"/>
</dbReference>
<keyword evidence="1" id="KW-0812">Transmembrane</keyword>
<dbReference type="AlphaFoldDB" id="A0A1H1YAP7"/>
<protein>
    <submittedName>
        <fullName evidence="3">EamA-like transporter family protein</fullName>
    </submittedName>
</protein>
<dbReference type="Proteomes" id="UP000243207">
    <property type="component" value="Chromosome I"/>
</dbReference>
<feature type="transmembrane region" description="Helical" evidence="1">
    <location>
        <begin position="118"/>
        <end position="137"/>
    </location>
</feature>
<dbReference type="EMBL" id="LT629736">
    <property type="protein sequence ID" value="SDT18465.1"/>
    <property type="molecule type" value="Genomic_DNA"/>
</dbReference>
<feature type="transmembrane region" description="Helical" evidence="1">
    <location>
        <begin position="89"/>
        <end position="111"/>
    </location>
</feature>
<dbReference type="InterPro" id="IPR000620">
    <property type="entry name" value="EamA_dom"/>
</dbReference>
<dbReference type="SUPFAM" id="SSF103481">
    <property type="entry name" value="Multidrug resistance efflux transporter EmrE"/>
    <property type="match status" value="2"/>
</dbReference>
<gene>
    <name evidence="3" type="ORF">SAMN05216421_3098</name>
</gene>
<feature type="transmembrane region" description="Helical" evidence="1">
    <location>
        <begin position="149"/>
        <end position="165"/>
    </location>
</feature>
<feature type="domain" description="EamA" evidence="2">
    <location>
        <begin position="5"/>
        <end position="134"/>
    </location>
</feature>
<keyword evidence="4" id="KW-1185">Reference proteome</keyword>
<feature type="transmembrane region" description="Helical" evidence="1">
    <location>
        <begin position="205"/>
        <end position="224"/>
    </location>
</feature>
<dbReference type="OrthoDB" id="5295396at2"/>
<feature type="transmembrane region" description="Helical" evidence="1">
    <location>
        <begin position="36"/>
        <end position="52"/>
    </location>
</feature>
<evidence type="ECO:0000259" key="2">
    <source>
        <dbReference type="Pfam" id="PF00892"/>
    </source>
</evidence>
<evidence type="ECO:0000313" key="4">
    <source>
        <dbReference type="Proteomes" id="UP000243207"/>
    </source>
</evidence>